<dbReference type="InterPro" id="IPR058980">
    <property type="entry name" value="Glyco_transf_N"/>
</dbReference>
<proteinExistence type="inferred from homology"/>
<feature type="domain" description="Glycosyltransferase N-terminal" evidence="6">
    <location>
        <begin position="7"/>
        <end position="238"/>
    </location>
</feature>
<dbReference type="GeneID" id="111467201"/>
<dbReference type="OrthoDB" id="5835829at2759"/>
<dbReference type="FunFam" id="3.40.50.2000:FF:000060">
    <property type="entry name" value="Glycosyltransferase"/>
    <property type="match status" value="1"/>
</dbReference>
<evidence type="ECO:0000259" key="6">
    <source>
        <dbReference type="Pfam" id="PF26168"/>
    </source>
</evidence>
<evidence type="ECO:0000256" key="3">
    <source>
        <dbReference type="ARBA" id="ARBA00022679"/>
    </source>
</evidence>
<dbReference type="Pfam" id="PF26168">
    <property type="entry name" value="Glyco_transf_N"/>
    <property type="match status" value="1"/>
</dbReference>
<sequence length="465" mass="52057">MTCDGPIMVVVVPFPAQSHLNQLLHLSRLISARNIPVHYVGATVHNCQAKARIHGWDPSELTNLHFHDFDIPSIPSPLPDPMAETKFPAHLIPSFQTVTVHLRSPLTHLLRSFSSYARRIIVIHDSLMAFTVEDINSIPNVESYNFHSVSAFTLAVYDLETKQINGNKNSIIKDLNVPSLDGCFTPEFLEFVELQYGIPIKYCGNLYNTCKAIEEPYLEILQSINHETRHWAIGPLNPVELGSLRHSHPCYEWLDQQEIDSVVYVSFGTTTTLEDEQIAEIAGGLEKSGQKFIWVLRDADKGNVFDGEVRRSKLPEGFERRVSGRGLVVRDWAPQLEILSHPSTGGFVSHCGWNSCMESIAMGVPIAAWPMHSDQPRNAVLITEMLRVGLLIRDWANRNEIVMATTIENAVRKLMASGEGQEMRKVANELATALRRSVANGGVSRVEFDSFISHITRDINVVCSC</sequence>
<evidence type="ECO:0000256" key="4">
    <source>
        <dbReference type="RuleBase" id="RU003718"/>
    </source>
</evidence>
<keyword evidence="7" id="KW-1185">Reference proteome</keyword>
<evidence type="ECO:0000256" key="1">
    <source>
        <dbReference type="ARBA" id="ARBA00004721"/>
    </source>
</evidence>
<name>A0A6J1HRS9_CUCMA</name>
<keyword evidence="3 4" id="KW-0808">Transferase</keyword>
<keyword evidence="4" id="KW-0328">Glycosyltransferase</keyword>
<evidence type="ECO:0000313" key="7">
    <source>
        <dbReference type="Proteomes" id="UP000504608"/>
    </source>
</evidence>
<organism evidence="7 8">
    <name type="scientific">Cucurbita maxima</name>
    <name type="common">Pumpkin</name>
    <name type="synonym">Winter squash</name>
    <dbReference type="NCBI Taxonomy" id="3661"/>
    <lineage>
        <taxon>Eukaryota</taxon>
        <taxon>Viridiplantae</taxon>
        <taxon>Streptophyta</taxon>
        <taxon>Embryophyta</taxon>
        <taxon>Tracheophyta</taxon>
        <taxon>Spermatophyta</taxon>
        <taxon>Magnoliopsida</taxon>
        <taxon>eudicotyledons</taxon>
        <taxon>Gunneridae</taxon>
        <taxon>Pentapetalae</taxon>
        <taxon>rosids</taxon>
        <taxon>fabids</taxon>
        <taxon>Cucurbitales</taxon>
        <taxon>Cucurbitaceae</taxon>
        <taxon>Cucurbiteae</taxon>
        <taxon>Cucurbita</taxon>
    </lineage>
</organism>
<reference evidence="8" key="1">
    <citation type="submission" date="2025-08" db="UniProtKB">
        <authorList>
            <consortium name="RefSeq"/>
        </authorList>
    </citation>
    <scope>IDENTIFICATION</scope>
    <source>
        <tissue evidence="8">Young leaves</tissue>
    </source>
</reference>
<dbReference type="InterPro" id="IPR035595">
    <property type="entry name" value="UDP_glycos_trans_CS"/>
</dbReference>
<dbReference type="RefSeq" id="XP_022967792.1">
    <property type="nucleotide sequence ID" value="XM_023112024.1"/>
</dbReference>
<dbReference type="KEGG" id="cmax:111467201"/>
<dbReference type="PANTHER" id="PTHR48044:SF22">
    <property type="entry name" value="GLYCOSYLTRANSFERASE"/>
    <property type="match status" value="1"/>
</dbReference>
<dbReference type="SUPFAM" id="SSF53756">
    <property type="entry name" value="UDP-Glycosyltransferase/glycogen phosphorylase"/>
    <property type="match status" value="1"/>
</dbReference>
<evidence type="ECO:0000256" key="5">
    <source>
        <dbReference type="RuleBase" id="RU362057"/>
    </source>
</evidence>
<dbReference type="CDD" id="cd03784">
    <property type="entry name" value="GT1_Gtf-like"/>
    <property type="match status" value="1"/>
</dbReference>
<accession>A0A6J1HRS9</accession>
<dbReference type="EC" id="2.4.1.-" evidence="5"/>
<dbReference type="FunFam" id="3.40.50.2000:FF:000238">
    <property type="entry name" value="Glycosyltransferase"/>
    <property type="match status" value="1"/>
</dbReference>
<evidence type="ECO:0000313" key="8">
    <source>
        <dbReference type="RefSeq" id="XP_022967792.1"/>
    </source>
</evidence>
<gene>
    <name evidence="8" type="primary">LOC111467201</name>
</gene>
<dbReference type="AlphaFoldDB" id="A0A6J1HRS9"/>
<dbReference type="Gene3D" id="3.40.50.2000">
    <property type="entry name" value="Glycogen Phosphorylase B"/>
    <property type="match status" value="2"/>
</dbReference>
<dbReference type="GO" id="GO:0009690">
    <property type="term" value="P:cytokinin metabolic process"/>
    <property type="evidence" value="ECO:0007669"/>
    <property type="project" value="UniProtKB-ARBA"/>
</dbReference>
<comment type="pathway">
    <text evidence="1">Secondary metabolite biosynthesis; terpenoid biosynthesis.</text>
</comment>
<protein>
    <recommendedName>
        <fullName evidence="5">Glycosyltransferase</fullName>
        <ecNumber evidence="5">2.4.1.-</ecNumber>
    </recommendedName>
</protein>
<dbReference type="Proteomes" id="UP000504608">
    <property type="component" value="Unplaced"/>
</dbReference>
<dbReference type="PANTHER" id="PTHR48044">
    <property type="entry name" value="GLYCOSYLTRANSFERASE"/>
    <property type="match status" value="1"/>
</dbReference>
<comment type="similarity">
    <text evidence="2 4">Belongs to the UDP-glycosyltransferase family.</text>
</comment>
<dbReference type="GO" id="GO:0050404">
    <property type="term" value="F:zeatin O-beta-D-xylosyltransferase activity"/>
    <property type="evidence" value="ECO:0007669"/>
    <property type="project" value="UniProtKB-ARBA"/>
</dbReference>
<dbReference type="PROSITE" id="PS00375">
    <property type="entry name" value="UDPGT"/>
    <property type="match status" value="1"/>
</dbReference>
<dbReference type="InterPro" id="IPR002213">
    <property type="entry name" value="UDP_glucos_trans"/>
</dbReference>
<dbReference type="Pfam" id="PF00201">
    <property type="entry name" value="UDPGT"/>
    <property type="match status" value="1"/>
</dbReference>
<evidence type="ECO:0000256" key="2">
    <source>
        <dbReference type="ARBA" id="ARBA00009995"/>
    </source>
</evidence>